<sequence>MTKNYDVEVNITQQTVVTDNSGFGTPLIFAGKESKAVPYKECTKLEDVKTAGFTEETKVYKAAKLLFMQDDAPNKIAVCASTETAVTALSTLMNQAWRQLIVVSLSAEGESTLKEIADYIETTDRMLFTTVASTGELSGLTGLDRTYAFVYSGTTEFPEAALVGATAGLNAGSFTYKNMVLQGVEPEEMESTQLELIHKAHGNAILKKAGDVVPSEGKSVSGQYTDIIDSKDYIISRIQYKEQKLFNDNPKIPYSNAGIAMMENEVINVLLEAGGMGIISSDDDGNYTYSTNFPQRSEVSEQDRTDRVYKDGRFSFEILGAVHNVTVNGVLTV</sequence>
<protein>
    <submittedName>
        <fullName evidence="1">Tail sheath protein</fullName>
    </submittedName>
</protein>
<proteinExistence type="predicted"/>
<name>A0A8S5MY97_9CAUD</name>
<reference evidence="1" key="1">
    <citation type="journal article" date="2021" name="Proc. Natl. Acad. Sci. U.S.A.">
        <title>A Catalog of Tens of Thousands of Viruses from Human Metagenomes Reveals Hidden Associations with Chronic Diseases.</title>
        <authorList>
            <person name="Tisza M.J."/>
            <person name="Buck C.B."/>
        </authorList>
    </citation>
    <scope>NUCLEOTIDE SEQUENCE</scope>
    <source>
        <strain evidence="1">CtM4P7</strain>
    </source>
</reference>
<accession>A0A8S5MY97</accession>
<organism evidence="1">
    <name type="scientific">Siphoviridae sp. ctM4P7</name>
    <dbReference type="NCBI Taxonomy" id="2826256"/>
    <lineage>
        <taxon>Viruses</taxon>
        <taxon>Duplodnaviria</taxon>
        <taxon>Heunggongvirae</taxon>
        <taxon>Uroviricota</taxon>
        <taxon>Caudoviricetes</taxon>
    </lineage>
</organism>
<evidence type="ECO:0000313" key="1">
    <source>
        <dbReference type="EMBL" id="DAD87164.1"/>
    </source>
</evidence>
<dbReference type="EMBL" id="BK015015">
    <property type="protein sequence ID" value="DAD87164.1"/>
    <property type="molecule type" value="Genomic_DNA"/>
</dbReference>